<evidence type="ECO:0000256" key="1">
    <source>
        <dbReference type="SAM" id="MobiDB-lite"/>
    </source>
</evidence>
<evidence type="ECO:0000313" key="2">
    <source>
        <dbReference type="EMBL" id="EUD64525.1"/>
    </source>
</evidence>
<dbReference type="VEuPathDB" id="PlasmoDB:C922_05087"/>
<reference evidence="2 3" key="1">
    <citation type="submission" date="2013-02" db="EMBL/GenBank/DDBJ databases">
        <title>The Genome Sequence of Plasmodium inui San Antonio 1.</title>
        <authorList>
            <consortium name="The Broad Institute Genome Sequencing Platform"/>
            <consortium name="The Broad Institute Genome Sequencing Center for Infectious Disease"/>
            <person name="Neafsey D."/>
            <person name="Cheeseman I."/>
            <person name="Volkman S."/>
            <person name="Adams J."/>
            <person name="Walker B."/>
            <person name="Young S.K."/>
            <person name="Zeng Q."/>
            <person name="Gargeya S."/>
            <person name="Fitzgerald M."/>
            <person name="Haas B."/>
            <person name="Abouelleil A."/>
            <person name="Alvarado L."/>
            <person name="Arachchi H.M."/>
            <person name="Berlin A.M."/>
            <person name="Chapman S.B."/>
            <person name="Dewar J."/>
            <person name="Goldberg J."/>
            <person name="Griggs A."/>
            <person name="Gujja S."/>
            <person name="Hansen M."/>
            <person name="Howarth C."/>
            <person name="Imamovic A."/>
            <person name="Larimer J."/>
            <person name="McCowan C."/>
            <person name="Murphy C."/>
            <person name="Neiman D."/>
            <person name="Pearson M."/>
            <person name="Priest M."/>
            <person name="Roberts A."/>
            <person name="Saif S."/>
            <person name="Shea T."/>
            <person name="Sisk P."/>
            <person name="Sykes S."/>
            <person name="Wortman J."/>
            <person name="Nusbaum C."/>
            <person name="Birren B."/>
        </authorList>
    </citation>
    <scope>NUCLEOTIDE SEQUENCE [LARGE SCALE GENOMIC DNA]</scope>
    <source>
        <strain evidence="2 3">San Antonio 1</strain>
    </source>
</reference>
<evidence type="ECO:0000313" key="3">
    <source>
        <dbReference type="Proteomes" id="UP000030640"/>
    </source>
</evidence>
<proteinExistence type="predicted"/>
<gene>
    <name evidence="2" type="ORF">C922_05087</name>
</gene>
<feature type="compositionally biased region" description="Basic residues" evidence="1">
    <location>
        <begin position="79"/>
        <end position="96"/>
    </location>
</feature>
<dbReference type="RefSeq" id="XP_008818882.1">
    <property type="nucleotide sequence ID" value="XM_008820660.1"/>
</dbReference>
<dbReference type="Proteomes" id="UP000030640">
    <property type="component" value="Unassembled WGS sequence"/>
</dbReference>
<organism evidence="2 3">
    <name type="scientific">Plasmodium inui San Antonio 1</name>
    <dbReference type="NCBI Taxonomy" id="1237626"/>
    <lineage>
        <taxon>Eukaryota</taxon>
        <taxon>Sar</taxon>
        <taxon>Alveolata</taxon>
        <taxon>Apicomplexa</taxon>
        <taxon>Aconoidasida</taxon>
        <taxon>Haemosporida</taxon>
        <taxon>Plasmodiidae</taxon>
        <taxon>Plasmodium</taxon>
        <taxon>Plasmodium (Plasmodium)</taxon>
    </lineage>
</organism>
<feature type="region of interest" description="Disordered" evidence="1">
    <location>
        <begin position="1"/>
        <end position="116"/>
    </location>
</feature>
<dbReference type="EMBL" id="KI965496">
    <property type="protein sequence ID" value="EUD64525.1"/>
    <property type="molecule type" value="Genomic_DNA"/>
</dbReference>
<dbReference type="GeneID" id="20040361"/>
<accession>W6ZZ39</accession>
<dbReference type="AlphaFoldDB" id="W6ZZ39"/>
<name>W6ZZ39_9APIC</name>
<feature type="compositionally biased region" description="Basic and acidic residues" evidence="1">
    <location>
        <begin position="67"/>
        <end position="78"/>
    </location>
</feature>
<sequence length="116" mass="13283">MDKTSLSLRELYHEKQANPKRSSSDQTQRNQKPQDYRTHRGGQCSGPLLNSVHENKPVEKGQSPVETRGDSYLKDTNRGRKLKARPRNKRKTKKMNHQSSDSHEKKRPGASPPHEG</sequence>
<keyword evidence="3" id="KW-1185">Reference proteome</keyword>
<feature type="compositionally biased region" description="Polar residues" evidence="1">
    <location>
        <begin position="19"/>
        <end position="31"/>
    </location>
</feature>
<protein>
    <submittedName>
        <fullName evidence="2">Uncharacterized protein</fullName>
    </submittedName>
</protein>